<evidence type="ECO:0000259" key="3">
    <source>
        <dbReference type="PROSITE" id="PS01124"/>
    </source>
</evidence>
<keyword evidence="2" id="KW-0804">Transcription</keyword>
<dbReference type="SMART" id="SM00342">
    <property type="entry name" value="HTH_ARAC"/>
    <property type="match status" value="1"/>
</dbReference>
<proteinExistence type="predicted"/>
<evidence type="ECO:0000256" key="2">
    <source>
        <dbReference type="ARBA" id="ARBA00023163"/>
    </source>
</evidence>
<dbReference type="InterPro" id="IPR002818">
    <property type="entry name" value="DJ-1/PfpI"/>
</dbReference>
<dbReference type="PANTHER" id="PTHR43130:SF3">
    <property type="entry name" value="HTH-TYPE TRANSCRIPTIONAL REGULATOR RV1931C"/>
    <property type="match status" value="1"/>
</dbReference>
<dbReference type="GO" id="GO:0003700">
    <property type="term" value="F:DNA-binding transcription factor activity"/>
    <property type="evidence" value="ECO:0007669"/>
    <property type="project" value="InterPro"/>
</dbReference>
<dbReference type="InterPro" id="IPR052158">
    <property type="entry name" value="INH-QAR"/>
</dbReference>
<dbReference type="GO" id="GO:0043565">
    <property type="term" value="F:sequence-specific DNA binding"/>
    <property type="evidence" value="ECO:0007669"/>
    <property type="project" value="InterPro"/>
</dbReference>
<dbReference type="Gene3D" id="1.10.10.60">
    <property type="entry name" value="Homeodomain-like"/>
    <property type="match status" value="1"/>
</dbReference>
<name>A0AA95NGE4_9BURK</name>
<keyword evidence="5" id="KW-1185">Reference proteome</keyword>
<dbReference type="PROSITE" id="PS01124">
    <property type="entry name" value="HTH_ARAC_FAMILY_2"/>
    <property type="match status" value="1"/>
</dbReference>
<dbReference type="Gene3D" id="3.40.50.880">
    <property type="match status" value="1"/>
</dbReference>
<gene>
    <name evidence="4" type="ORF">PFX98_02425</name>
</gene>
<dbReference type="KEGG" id="pais:PFX98_02425"/>
<dbReference type="InterPro" id="IPR009057">
    <property type="entry name" value="Homeodomain-like_sf"/>
</dbReference>
<dbReference type="Pfam" id="PF12833">
    <property type="entry name" value="HTH_18"/>
    <property type="match status" value="1"/>
</dbReference>
<accession>A0AA95NGE4</accession>
<evidence type="ECO:0000313" key="5">
    <source>
        <dbReference type="Proteomes" id="UP001177769"/>
    </source>
</evidence>
<dbReference type="InterPro" id="IPR029062">
    <property type="entry name" value="Class_I_gatase-like"/>
</dbReference>
<dbReference type="PANTHER" id="PTHR43130">
    <property type="entry name" value="ARAC-FAMILY TRANSCRIPTIONAL REGULATOR"/>
    <property type="match status" value="1"/>
</dbReference>
<evidence type="ECO:0000313" key="4">
    <source>
        <dbReference type="EMBL" id="WIT12482.1"/>
    </source>
</evidence>
<keyword evidence="1" id="KW-0805">Transcription regulation</keyword>
<dbReference type="AlphaFoldDB" id="A0AA95NGE4"/>
<sequence length="324" mass="35421">MSQIDVVMLVEPRSLLLDLAGPAEAFRLANQALQRRGEAPAFRLRFVAAQPSCSSSVGLQLGGLEPLPDTLPPDAWLMLVGCRHAQPGEAPPGSAELADQLRTQNWLHARGQALLSRPAGRLLSICSGALLAARAGLLEGRRCTTHHELLDELRRQAPRSEVVDNRVFVIDGQVACSAGITAGIDLCLHLIAQHCGDAIGAAVAQTMVVYLRRSPQDPELSPLLAHRNHLHPALHRTQDAVCADPARDWSLERMAEVAHVTPRHLNRLFAAHTHTTPLAYLQAIRMERARRAQARGASLQQAALEAGFSSDQQLRRTRRKLELR</sequence>
<evidence type="ECO:0000256" key="1">
    <source>
        <dbReference type="ARBA" id="ARBA00023015"/>
    </source>
</evidence>
<dbReference type="Pfam" id="PF01965">
    <property type="entry name" value="DJ-1_PfpI"/>
    <property type="match status" value="1"/>
</dbReference>
<organism evidence="4 5">
    <name type="scientific">Paucibacter sediminis</name>
    <dbReference type="NCBI Taxonomy" id="3019553"/>
    <lineage>
        <taxon>Bacteria</taxon>
        <taxon>Pseudomonadati</taxon>
        <taxon>Pseudomonadota</taxon>
        <taxon>Betaproteobacteria</taxon>
        <taxon>Burkholderiales</taxon>
        <taxon>Sphaerotilaceae</taxon>
        <taxon>Roseateles</taxon>
    </lineage>
</organism>
<dbReference type="SUPFAM" id="SSF52317">
    <property type="entry name" value="Class I glutamine amidotransferase-like"/>
    <property type="match status" value="1"/>
</dbReference>
<protein>
    <submittedName>
        <fullName evidence="4">Helix-turn-helix domain-containing protein</fullName>
    </submittedName>
</protein>
<dbReference type="RefSeq" id="WP_285233580.1">
    <property type="nucleotide sequence ID" value="NZ_CP116346.1"/>
</dbReference>
<feature type="domain" description="HTH araC/xylS-type" evidence="3">
    <location>
        <begin position="235"/>
        <end position="324"/>
    </location>
</feature>
<dbReference type="EMBL" id="CP116346">
    <property type="protein sequence ID" value="WIT12482.1"/>
    <property type="molecule type" value="Genomic_DNA"/>
</dbReference>
<dbReference type="InterPro" id="IPR018060">
    <property type="entry name" value="HTH_AraC"/>
</dbReference>
<dbReference type="Proteomes" id="UP001177769">
    <property type="component" value="Chromosome"/>
</dbReference>
<reference evidence="4" key="1">
    <citation type="submission" date="2023-01" db="EMBL/GenBank/DDBJ databases">
        <title>Whole genome sequence of Paucibacter sp. S2-9 isolated from pond sediment.</title>
        <authorList>
            <person name="Jung J.Y."/>
        </authorList>
    </citation>
    <scope>NUCLEOTIDE SEQUENCE</scope>
    <source>
        <strain evidence="4">S2-9</strain>
    </source>
</reference>
<dbReference type="SUPFAM" id="SSF46689">
    <property type="entry name" value="Homeodomain-like"/>
    <property type="match status" value="1"/>
</dbReference>